<evidence type="ECO:0000313" key="1">
    <source>
        <dbReference type="EMBL" id="GFD36146.1"/>
    </source>
</evidence>
<protein>
    <submittedName>
        <fullName evidence="1">Uncharacterized protein</fullName>
    </submittedName>
</protein>
<accession>A0A699VS22</accession>
<dbReference type="AlphaFoldDB" id="A0A699VS22"/>
<feature type="non-terminal residue" evidence="1">
    <location>
        <position position="136"/>
    </location>
</feature>
<feature type="non-terminal residue" evidence="1">
    <location>
        <position position="1"/>
    </location>
</feature>
<dbReference type="EMBL" id="BKCJ011467872">
    <property type="protein sequence ID" value="GFD36146.1"/>
    <property type="molecule type" value="Genomic_DNA"/>
</dbReference>
<comment type="caution">
    <text evidence="1">The sequence shown here is derived from an EMBL/GenBank/DDBJ whole genome shotgun (WGS) entry which is preliminary data.</text>
</comment>
<gene>
    <name evidence="1" type="ORF">Tci_908115</name>
</gene>
<proteinExistence type="predicted"/>
<organism evidence="1">
    <name type="scientific">Tanacetum cinerariifolium</name>
    <name type="common">Dalmatian daisy</name>
    <name type="synonym">Chrysanthemum cinerariifolium</name>
    <dbReference type="NCBI Taxonomy" id="118510"/>
    <lineage>
        <taxon>Eukaryota</taxon>
        <taxon>Viridiplantae</taxon>
        <taxon>Streptophyta</taxon>
        <taxon>Embryophyta</taxon>
        <taxon>Tracheophyta</taxon>
        <taxon>Spermatophyta</taxon>
        <taxon>Magnoliopsida</taxon>
        <taxon>eudicotyledons</taxon>
        <taxon>Gunneridae</taxon>
        <taxon>Pentapetalae</taxon>
        <taxon>asterids</taxon>
        <taxon>campanulids</taxon>
        <taxon>Asterales</taxon>
        <taxon>Asteraceae</taxon>
        <taxon>Asteroideae</taxon>
        <taxon>Anthemideae</taxon>
        <taxon>Anthemidinae</taxon>
        <taxon>Tanacetum</taxon>
    </lineage>
</organism>
<sequence length="136" mass="15718">VGDRETVLLRHSHVHPWHQGKVKRHVAFITVLALAITEIQLRIFRPLVRLGQQHAVWIIRIDLGTNLLEHVVRLLQPQPIDAHVQPVTHHFEHRFHDLRVVEVQVWLVRVKPVPEVLTGHRVPGPVGFLSVEKDDP</sequence>
<reference evidence="1" key="1">
    <citation type="journal article" date="2019" name="Sci. Rep.">
        <title>Draft genome of Tanacetum cinerariifolium, the natural source of mosquito coil.</title>
        <authorList>
            <person name="Yamashiro T."/>
            <person name="Shiraishi A."/>
            <person name="Satake H."/>
            <person name="Nakayama K."/>
        </authorList>
    </citation>
    <scope>NUCLEOTIDE SEQUENCE</scope>
</reference>
<name>A0A699VS22_TANCI</name>